<evidence type="ECO:0000259" key="1">
    <source>
        <dbReference type="PROSITE" id="PS50181"/>
    </source>
</evidence>
<name>A0A3Q1GZP9_9TELE</name>
<accession>A0A3Q1GZP9</accession>
<dbReference type="AlphaFoldDB" id="A0A3Q1GZP9"/>
<organism evidence="2 3">
    <name type="scientific">Acanthochromis polyacanthus</name>
    <name type="common">spiny chromis</name>
    <dbReference type="NCBI Taxonomy" id="80966"/>
    <lineage>
        <taxon>Eukaryota</taxon>
        <taxon>Metazoa</taxon>
        <taxon>Chordata</taxon>
        <taxon>Craniata</taxon>
        <taxon>Vertebrata</taxon>
        <taxon>Euteleostomi</taxon>
        <taxon>Actinopterygii</taxon>
        <taxon>Neopterygii</taxon>
        <taxon>Teleostei</taxon>
        <taxon>Neoteleostei</taxon>
        <taxon>Acanthomorphata</taxon>
        <taxon>Ovalentaria</taxon>
        <taxon>Pomacentridae</taxon>
        <taxon>Acanthochromis</taxon>
    </lineage>
</organism>
<dbReference type="Gene3D" id="1.20.1280.50">
    <property type="match status" value="1"/>
</dbReference>
<sequence>MAQLHLQLPSEVWNHIFGYLSVADKFNVRASCKYFMRLVDHASLWKGWTIVLGFKKGSYNSRFWATLRRRKLSSVAVRSSKAKDLRKLALCLPDLTTVEMDPSSQETLNCLKDFPNVKRLVIRNSRTALLLDASTMSQPQQLTHLNMCGVTFPTTSLGSFVSMISQFTNLTSLVCHRMGIFGEAVPVIHSIRSCLPKLKHLSLSVVHIFCTFHRAISYPLGGAQEQASTLSSLELIDCTDHAMPDNAMRLMSGLNSLAVFYKKEIWPSPVCHLKTWLHDLPQLSALVVVHGPPVNMYVASIPATVTSLTLCVAGLSSEDMEAVAVQLPNLLHLHIDPWPSHLGPHTAEIPKLFRKLKSLKLRHKHVPEKDFLHLHQLQDLEDLEILDPEPHLSELTGKLQALTEYRLRVTTCRRHKDVLSCPCVCRVY</sequence>
<dbReference type="SUPFAM" id="SSF52047">
    <property type="entry name" value="RNI-like"/>
    <property type="match status" value="1"/>
</dbReference>
<feature type="domain" description="F-box" evidence="1">
    <location>
        <begin position="2"/>
        <end position="48"/>
    </location>
</feature>
<reference evidence="2" key="2">
    <citation type="submission" date="2025-09" db="UniProtKB">
        <authorList>
            <consortium name="Ensembl"/>
        </authorList>
    </citation>
    <scope>IDENTIFICATION</scope>
</reference>
<proteinExistence type="predicted"/>
<evidence type="ECO:0000313" key="2">
    <source>
        <dbReference type="Ensembl" id="ENSAPOP00000022400.1"/>
    </source>
</evidence>
<dbReference type="InterPro" id="IPR001810">
    <property type="entry name" value="F-box_dom"/>
</dbReference>
<dbReference type="Gene3D" id="3.80.10.10">
    <property type="entry name" value="Ribonuclease Inhibitor"/>
    <property type="match status" value="2"/>
</dbReference>
<dbReference type="InterPro" id="IPR032675">
    <property type="entry name" value="LRR_dom_sf"/>
</dbReference>
<dbReference type="PROSITE" id="PS50181">
    <property type="entry name" value="FBOX"/>
    <property type="match status" value="1"/>
</dbReference>
<protein>
    <recommendedName>
        <fullName evidence="1">F-box domain-containing protein</fullName>
    </recommendedName>
</protein>
<dbReference type="SUPFAM" id="SSF81383">
    <property type="entry name" value="F-box domain"/>
    <property type="match status" value="1"/>
</dbReference>
<dbReference type="GeneTree" id="ENSGT00530000069038"/>
<dbReference type="InParanoid" id="A0A3Q1GZP9"/>
<dbReference type="PANTHER" id="PTHR38926">
    <property type="entry name" value="F-BOX DOMAIN CONTAINING PROTEIN, EXPRESSED"/>
    <property type="match status" value="1"/>
</dbReference>
<reference evidence="2" key="1">
    <citation type="submission" date="2025-08" db="UniProtKB">
        <authorList>
            <consortium name="Ensembl"/>
        </authorList>
    </citation>
    <scope>IDENTIFICATION</scope>
</reference>
<dbReference type="InterPro" id="IPR036047">
    <property type="entry name" value="F-box-like_dom_sf"/>
</dbReference>
<dbReference type="PANTHER" id="PTHR38926:SF72">
    <property type="entry name" value="IM:7136021-RELATED"/>
    <property type="match status" value="1"/>
</dbReference>
<evidence type="ECO:0000313" key="3">
    <source>
        <dbReference type="Proteomes" id="UP000257200"/>
    </source>
</evidence>
<dbReference type="Pfam" id="PF12937">
    <property type="entry name" value="F-box-like"/>
    <property type="match status" value="1"/>
</dbReference>
<dbReference type="STRING" id="80966.ENSAPOP00000022400"/>
<keyword evidence="3" id="KW-1185">Reference proteome</keyword>
<dbReference type="Proteomes" id="UP000257200">
    <property type="component" value="Unplaced"/>
</dbReference>
<dbReference type="Ensembl" id="ENSAPOT00000013909.1">
    <property type="protein sequence ID" value="ENSAPOP00000022400.1"/>
    <property type="gene ID" value="ENSAPOG00000003537.1"/>
</dbReference>